<evidence type="ECO:0000256" key="1">
    <source>
        <dbReference type="SAM" id="MobiDB-lite"/>
    </source>
</evidence>
<name>A0A6M0RAD5_9CLOT</name>
<organism evidence="3 4">
    <name type="scientific">Clostridium niameyense</name>
    <dbReference type="NCBI Taxonomy" id="1622073"/>
    <lineage>
        <taxon>Bacteria</taxon>
        <taxon>Bacillati</taxon>
        <taxon>Bacillota</taxon>
        <taxon>Clostridia</taxon>
        <taxon>Eubacteriales</taxon>
        <taxon>Clostridiaceae</taxon>
        <taxon>Clostridium</taxon>
    </lineage>
</organism>
<feature type="signal peptide" evidence="2">
    <location>
        <begin position="1"/>
        <end position="19"/>
    </location>
</feature>
<feature type="chain" id="PRO_5039407711" description="Lipoprotein" evidence="2">
    <location>
        <begin position="20"/>
        <end position="136"/>
    </location>
</feature>
<protein>
    <recommendedName>
        <fullName evidence="5">Lipoprotein</fullName>
    </recommendedName>
</protein>
<evidence type="ECO:0008006" key="5">
    <source>
        <dbReference type="Google" id="ProtNLM"/>
    </source>
</evidence>
<dbReference type="EMBL" id="SXDP01000006">
    <property type="protein sequence ID" value="NEZ47224.1"/>
    <property type="molecule type" value="Genomic_DNA"/>
</dbReference>
<evidence type="ECO:0000256" key="2">
    <source>
        <dbReference type="SAM" id="SignalP"/>
    </source>
</evidence>
<accession>A0A6M0RAD5</accession>
<evidence type="ECO:0000313" key="3">
    <source>
        <dbReference type="EMBL" id="NEZ47224.1"/>
    </source>
</evidence>
<proteinExistence type="predicted"/>
<gene>
    <name evidence="3" type="ORF">FDF74_08380</name>
</gene>
<reference evidence="3 4" key="1">
    <citation type="submission" date="2019-04" db="EMBL/GenBank/DDBJ databases">
        <title>Genome sequencing of Clostridium botulinum Groups I-IV and Clostridium butyricum.</title>
        <authorList>
            <person name="Brunt J."/>
            <person name="Van Vliet A.H.M."/>
            <person name="Stringer S.C."/>
            <person name="Carter A.T."/>
            <person name="Peck M.W."/>
        </authorList>
    </citation>
    <scope>NUCLEOTIDE SEQUENCE [LARGE SCALE GENOMIC DNA]</scope>
    <source>
        <strain evidence="3 4">IFR 18/094</strain>
    </source>
</reference>
<comment type="caution">
    <text evidence="3">The sequence shown here is derived from an EMBL/GenBank/DDBJ whole genome shotgun (WGS) entry which is preliminary data.</text>
</comment>
<keyword evidence="2" id="KW-0732">Signal</keyword>
<feature type="region of interest" description="Disordered" evidence="1">
    <location>
        <begin position="23"/>
        <end position="51"/>
    </location>
</feature>
<feature type="compositionally biased region" description="Basic and acidic residues" evidence="1">
    <location>
        <begin position="26"/>
        <end position="51"/>
    </location>
</feature>
<keyword evidence="4" id="KW-1185">Reference proteome</keyword>
<evidence type="ECO:0000313" key="4">
    <source>
        <dbReference type="Proteomes" id="UP000473885"/>
    </source>
</evidence>
<dbReference type="Proteomes" id="UP000473885">
    <property type="component" value="Unassembled WGS sequence"/>
</dbReference>
<dbReference type="PROSITE" id="PS51257">
    <property type="entry name" value="PROKAR_LIPOPROTEIN"/>
    <property type="match status" value="1"/>
</dbReference>
<dbReference type="AlphaFoldDB" id="A0A6M0RAD5"/>
<dbReference type="RefSeq" id="WP_163249306.1">
    <property type="nucleotide sequence ID" value="NZ_SXDP01000006.1"/>
</dbReference>
<sequence>MKKILSILMVLTLTFGLVACGSKTSKTTDNKPKETKQEIAKDDKETKQEIDKDKKEDLKNKIQDTLKDREVVSIDIFTFNNGEPKASIQLKDNILKADIKKDEATELCKKIGEKIKPICSKYDIELIDKDNQLNFM</sequence>